<evidence type="ECO:0000313" key="2">
    <source>
        <dbReference type="WBParaSite" id="PgR085_g049_t03"/>
    </source>
</evidence>
<name>A0A915C5H4_PARUN</name>
<reference evidence="2" key="1">
    <citation type="submission" date="2022-11" db="UniProtKB">
        <authorList>
            <consortium name="WormBaseParasite"/>
        </authorList>
    </citation>
    <scope>IDENTIFICATION</scope>
</reference>
<protein>
    <submittedName>
        <fullName evidence="2">Uncharacterized protein</fullName>
    </submittedName>
</protein>
<proteinExistence type="predicted"/>
<dbReference type="WBParaSite" id="PgR085_g049_t03">
    <property type="protein sequence ID" value="PgR085_g049_t03"/>
    <property type="gene ID" value="PgR085_g049"/>
</dbReference>
<dbReference type="AlphaFoldDB" id="A0A915C5H4"/>
<keyword evidence="1" id="KW-1185">Reference proteome</keyword>
<dbReference type="Proteomes" id="UP000887569">
    <property type="component" value="Unplaced"/>
</dbReference>
<evidence type="ECO:0000313" key="1">
    <source>
        <dbReference type="Proteomes" id="UP000887569"/>
    </source>
</evidence>
<sequence length="68" mass="7919">MHQFISLHLITRRNERDVDLSLNSIQPLTHATHQLLLTLQFIQSRHLLQTVTTPKPSCTRIAWLNSFS</sequence>
<organism evidence="1 2">
    <name type="scientific">Parascaris univalens</name>
    <name type="common">Nematode worm</name>
    <dbReference type="NCBI Taxonomy" id="6257"/>
    <lineage>
        <taxon>Eukaryota</taxon>
        <taxon>Metazoa</taxon>
        <taxon>Ecdysozoa</taxon>
        <taxon>Nematoda</taxon>
        <taxon>Chromadorea</taxon>
        <taxon>Rhabditida</taxon>
        <taxon>Spirurina</taxon>
        <taxon>Ascaridomorpha</taxon>
        <taxon>Ascaridoidea</taxon>
        <taxon>Ascarididae</taxon>
        <taxon>Parascaris</taxon>
    </lineage>
</organism>
<accession>A0A915C5H4</accession>